<evidence type="ECO:0000313" key="4">
    <source>
        <dbReference type="Proteomes" id="UP000247594"/>
    </source>
</evidence>
<accession>A0AAE5TFN4</accession>
<organism evidence="3 4">
    <name type="scientific">Avibacterium paragallinarum</name>
    <name type="common">Haemophilus gallinarum</name>
    <dbReference type="NCBI Taxonomy" id="728"/>
    <lineage>
        <taxon>Bacteria</taxon>
        <taxon>Pseudomonadati</taxon>
        <taxon>Pseudomonadota</taxon>
        <taxon>Gammaproteobacteria</taxon>
        <taxon>Pasteurellales</taxon>
        <taxon>Pasteurellaceae</taxon>
        <taxon>Avibacterium</taxon>
    </lineage>
</organism>
<proteinExistence type="predicted"/>
<reference evidence="2" key="3">
    <citation type="submission" date="2022-05" db="EMBL/GenBank/DDBJ databases">
        <authorList>
            <person name="Chen Y."/>
            <person name="Zhu J."/>
            <person name="Zhu K."/>
        </authorList>
    </citation>
    <scope>NUCLEOTIDE SEQUENCE</scope>
    <source>
        <strain evidence="2">AV25</strain>
    </source>
</reference>
<dbReference type="EMBL" id="QJPJ01000042">
    <property type="protein sequence ID" value="PXZ37855.1"/>
    <property type="molecule type" value="Genomic_DNA"/>
</dbReference>
<feature type="coiled-coil region" evidence="1">
    <location>
        <begin position="9"/>
        <end position="36"/>
    </location>
</feature>
<keyword evidence="5" id="KW-1185">Reference proteome</keyword>
<sequence>MNIIKRLAAKILTAEINAYAKQIAVLEDAISKQTKQMLGLQKIIENQRIDILELRKQAQKQPHFKRKRK</sequence>
<comment type="caution">
    <text evidence="3">The sequence shown here is derived from an EMBL/GenBank/DDBJ whole genome shotgun (WGS) entry which is preliminary data.</text>
</comment>
<dbReference type="AlphaFoldDB" id="A0AAE5TFN4"/>
<keyword evidence="1" id="KW-0175">Coiled coil</keyword>
<name>A0AAE5TFN4_AVIPA</name>
<evidence type="ECO:0000313" key="3">
    <source>
        <dbReference type="EMBL" id="PXZ37855.1"/>
    </source>
</evidence>
<dbReference type="RefSeq" id="WP_110480289.1">
    <property type="nucleotide sequence ID" value="NZ_CP081939.1"/>
</dbReference>
<protein>
    <submittedName>
        <fullName evidence="3">Uncharacterized protein</fullName>
    </submittedName>
</protein>
<evidence type="ECO:0000256" key="1">
    <source>
        <dbReference type="SAM" id="Coils"/>
    </source>
</evidence>
<dbReference type="EMBL" id="JAMDKF010000038">
    <property type="protein sequence ID" value="MEE6042551.1"/>
    <property type="molecule type" value="Genomic_DNA"/>
</dbReference>
<reference evidence="3 4" key="1">
    <citation type="submission" date="2018-06" db="EMBL/GenBank/DDBJ databases">
        <authorList>
            <person name="Teymurazov M."/>
            <person name="Kislichkina A."/>
            <person name="Abaymova A."/>
            <person name="Mukhina T."/>
            <person name="Mayskaya N."/>
            <person name="Svetoch E."/>
            <person name="Bogun A."/>
        </authorList>
    </citation>
    <scope>NUCLEOTIDE SEQUENCE [LARGE SCALE GENOMIC DNA]</scope>
    <source>
        <strain evidence="3 4">SCPM-O-B-8406</strain>
    </source>
</reference>
<evidence type="ECO:0000313" key="2">
    <source>
        <dbReference type="EMBL" id="MEE6042551.1"/>
    </source>
</evidence>
<dbReference type="Proteomes" id="UP001347884">
    <property type="component" value="Unassembled WGS sequence"/>
</dbReference>
<reference evidence="2 5" key="2">
    <citation type="journal article" date="2022" name="Front. Microbiol.">
        <title>Commensal bacteria contribute to the growth of multidrug-resistant Avibacterium paragallinarum in chickens.</title>
        <authorList>
            <person name="Zhu J."/>
            <person name="Chen Y."/>
            <person name="Wu Y."/>
            <person name="Wang Y."/>
            <person name="Zhu K."/>
        </authorList>
    </citation>
    <scope>NUCLEOTIDE SEQUENCE [LARGE SCALE GENOMIC DNA]</scope>
    <source>
        <strain evidence="2 5">AV25</strain>
    </source>
</reference>
<gene>
    <name evidence="3" type="ORF">DM482_12430</name>
    <name evidence="2" type="ORF">M5S13_11830</name>
</gene>
<dbReference type="Proteomes" id="UP000247594">
    <property type="component" value="Unassembled WGS sequence"/>
</dbReference>
<evidence type="ECO:0000313" key="5">
    <source>
        <dbReference type="Proteomes" id="UP001347884"/>
    </source>
</evidence>